<dbReference type="EMBL" id="CM000763">
    <property type="protein sequence ID" value="KXG31191.1"/>
    <property type="molecule type" value="Genomic_DNA"/>
</dbReference>
<evidence type="ECO:0000256" key="3">
    <source>
        <dbReference type="ARBA" id="ARBA00004271"/>
    </source>
</evidence>
<dbReference type="PROSITE" id="PS00080">
    <property type="entry name" value="MULTICOPPER_OXIDASE2"/>
    <property type="match status" value="1"/>
</dbReference>
<evidence type="ECO:0000256" key="5">
    <source>
        <dbReference type="ARBA" id="ARBA00012297"/>
    </source>
</evidence>
<comment type="cofactor">
    <cofactor evidence="13">
        <name>Cu cation</name>
        <dbReference type="ChEBI" id="CHEBI:23378"/>
    </cofactor>
    <text evidence="13">Binds 4 Cu cations per monomer.</text>
</comment>
<evidence type="ECO:0000313" key="19">
    <source>
        <dbReference type="Proteomes" id="UP000000768"/>
    </source>
</evidence>
<organism evidence="18 19">
    <name type="scientific">Sorghum bicolor</name>
    <name type="common">Sorghum</name>
    <name type="synonym">Sorghum vulgare</name>
    <dbReference type="NCBI Taxonomy" id="4558"/>
    <lineage>
        <taxon>Eukaryota</taxon>
        <taxon>Viridiplantae</taxon>
        <taxon>Streptophyta</taxon>
        <taxon>Embryophyta</taxon>
        <taxon>Tracheophyta</taxon>
        <taxon>Spermatophyta</taxon>
        <taxon>Magnoliopsida</taxon>
        <taxon>Liliopsida</taxon>
        <taxon>Poales</taxon>
        <taxon>Poaceae</taxon>
        <taxon>PACMAD clade</taxon>
        <taxon>Panicoideae</taxon>
        <taxon>Andropogonodae</taxon>
        <taxon>Andropogoneae</taxon>
        <taxon>Sorghinae</taxon>
        <taxon>Sorghum</taxon>
    </lineage>
</organism>
<dbReference type="Pfam" id="PF07732">
    <property type="entry name" value="Cu-oxidase_3"/>
    <property type="match status" value="1"/>
</dbReference>
<reference evidence="19" key="2">
    <citation type="journal article" date="2018" name="Plant J.">
        <title>The Sorghum bicolor reference genome: improved assembly, gene annotations, a transcriptome atlas, and signatures of genome organization.</title>
        <authorList>
            <person name="McCormick R.F."/>
            <person name="Truong S.K."/>
            <person name="Sreedasyam A."/>
            <person name="Jenkins J."/>
            <person name="Shu S."/>
            <person name="Sims D."/>
            <person name="Kennedy M."/>
            <person name="Amirebrahimi M."/>
            <person name="Weers B.D."/>
            <person name="McKinley B."/>
            <person name="Mattison A."/>
            <person name="Morishige D.T."/>
            <person name="Grimwood J."/>
            <person name="Schmutz J."/>
            <person name="Mullet J.E."/>
        </authorList>
    </citation>
    <scope>NUCLEOTIDE SEQUENCE [LARGE SCALE GENOMIC DNA]</scope>
    <source>
        <strain evidence="19">cv. BTx623</strain>
    </source>
</reference>
<evidence type="ECO:0000313" key="18">
    <source>
        <dbReference type="EMBL" id="KXG31191.1"/>
    </source>
</evidence>
<dbReference type="GO" id="GO:0046274">
    <property type="term" value="P:lignin catabolic process"/>
    <property type="evidence" value="ECO:0007669"/>
    <property type="project" value="UniProtKB-KW"/>
</dbReference>
<comment type="subcellular location">
    <subcellularLocation>
        <location evidence="3 13">Secreted</location>
        <location evidence="3 13">Extracellular space</location>
        <location evidence="3 13">Apoplast</location>
    </subcellularLocation>
</comment>
<keyword evidence="9 13" id="KW-0677">Repeat</keyword>
<dbReference type="Gramene" id="KXG31191">
    <property type="protein sequence ID" value="KXG31191"/>
    <property type="gene ID" value="SORBI_3004G314200"/>
</dbReference>
<evidence type="ECO:0000259" key="15">
    <source>
        <dbReference type="Pfam" id="PF00394"/>
    </source>
</evidence>
<keyword evidence="14" id="KW-0732">Signal</keyword>
<evidence type="ECO:0000256" key="12">
    <source>
        <dbReference type="ARBA" id="ARBA00023185"/>
    </source>
</evidence>
<evidence type="ECO:0000256" key="13">
    <source>
        <dbReference type="RuleBase" id="RU361119"/>
    </source>
</evidence>
<keyword evidence="8 13" id="KW-0479">Metal-binding</keyword>
<feature type="domain" description="Plastocyanin-like" evidence="16">
    <location>
        <begin position="469"/>
        <end position="586"/>
    </location>
</feature>
<name>A0A194YSN6_SORBI</name>
<keyword evidence="10 13" id="KW-0560">Oxidoreductase</keyword>
<feature type="domain" description="Plastocyanin-like" evidence="17">
    <location>
        <begin position="49"/>
        <end position="175"/>
    </location>
</feature>
<dbReference type="InterPro" id="IPR011707">
    <property type="entry name" value="Cu-oxidase-like_N"/>
</dbReference>
<keyword evidence="7 13" id="KW-0964">Secreted</keyword>
<evidence type="ECO:0000256" key="10">
    <source>
        <dbReference type="ARBA" id="ARBA00023002"/>
    </source>
</evidence>
<dbReference type="PANTHER" id="PTHR11709:SF262">
    <property type="entry name" value="LACCASE-14"/>
    <property type="match status" value="1"/>
</dbReference>
<evidence type="ECO:0000256" key="14">
    <source>
        <dbReference type="SAM" id="SignalP"/>
    </source>
</evidence>
<keyword evidence="19" id="KW-1185">Reference proteome</keyword>
<dbReference type="Pfam" id="PF07731">
    <property type="entry name" value="Cu-oxidase_2"/>
    <property type="match status" value="1"/>
</dbReference>
<dbReference type="GO" id="GO:0005507">
    <property type="term" value="F:copper ion binding"/>
    <property type="evidence" value="ECO:0007669"/>
    <property type="project" value="InterPro"/>
</dbReference>
<evidence type="ECO:0000259" key="16">
    <source>
        <dbReference type="Pfam" id="PF07731"/>
    </source>
</evidence>
<evidence type="ECO:0000256" key="1">
    <source>
        <dbReference type="ARBA" id="ARBA00000349"/>
    </source>
</evidence>
<dbReference type="GO" id="GO:0052716">
    <property type="term" value="F:hydroquinone:oxygen oxidoreductase activity"/>
    <property type="evidence" value="ECO:0007669"/>
    <property type="project" value="UniProtKB-EC"/>
</dbReference>
<dbReference type="CDD" id="cd13897">
    <property type="entry name" value="CuRO_3_LCC_plant"/>
    <property type="match status" value="1"/>
</dbReference>
<dbReference type="Proteomes" id="UP000000768">
    <property type="component" value="Chromosome 4"/>
</dbReference>
<evidence type="ECO:0000256" key="2">
    <source>
        <dbReference type="ARBA" id="ARBA00002075"/>
    </source>
</evidence>
<comment type="similarity">
    <text evidence="4 13">Belongs to the multicopper oxidase family.</text>
</comment>
<dbReference type="InterPro" id="IPR011706">
    <property type="entry name" value="Cu-oxidase_C"/>
</dbReference>
<dbReference type="InterPro" id="IPR034288">
    <property type="entry name" value="CuRO_1_LCC"/>
</dbReference>
<evidence type="ECO:0000256" key="9">
    <source>
        <dbReference type="ARBA" id="ARBA00022737"/>
    </source>
</evidence>
<keyword evidence="11 13" id="KW-0186">Copper</keyword>
<evidence type="ECO:0000256" key="8">
    <source>
        <dbReference type="ARBA" id="ARBA00022723"/>
    </source>
</evidence>
<accession>A0A194YSN6</accession>
<dbReference type="Gene3D" id="2.60.40.420">
    <property type="entry name" value="Cupredoxins - blue copper proteins"/>
    <property type="match status" value="3"/>
</dbReference>
<dbReference type="AlphaFoldDB" id="A0A194YSN6"/>
<dbReference type="InterPro" id="IPR017761">
    <property type="entry name" value="Laccase"/>
</dbReference>
<dbReference type="GO" id="GO:0048046">
    <property type="term" value="C:apoplast"/>
    <property type="evidence" value="ECO:0007669"/>
    <property type="project" value="UniProtKB-SubCell"/>
</dbReference>
<proteinExistence type="inferred from homology"/>
<dbReference type="EC" id="1.10.3.2" evidence="5 13"/>
<gene>
    <name evidence="18" type="ORF">SORBI_3004G314200</name>
</gene>
<dbReference type="InterPro" id="IPR034285">
    <property type="entry name" value="CuRO_2_LCC"/>
</dbReference>
<keyword evidence="12 13" id="KW-0439">Lignin degradation</keyword>
<dbReference type="GO" id="GO:0016491">
    <property type="term" value="F:oxidoreductase activity"/>
    <property type="evidence" value="ECO:0000318"/>
    <property type="project" value="GO_Central"/>
</dbReference>
<dbReference type="InterPro" id="IPR001117">
    <property type="entry name" value="Cu-oxidase_2nd"/>
</dbReference>
<dbReference type="InterPro" id="IPR008972">
    <property type="entry name" value="Cupredoxin"/>
</dbReference>
<evidence type="ECO:0000256" key="4">
    <source>
        <dbReference type="ARBA" id="ARBA00010609"/>
    </source>
</evidence>
<evidence type="ECO:0000256" key="6">
    <source>
        <dbReference type="ARBA" id="ARBA00022523"/>
    </source>
</evidence>
<dbReference type="PROSITE" id="PS00079">
    <property type="entry name" value="MULTICOPPER_OXIDASE1"/>
    <property type="match status" value="1"/>
</dbReference>
<dbReference type="eggNOG" id="KOG1263">
    <property type="taxonomic scope" value="Eukaryota"/>
</dbReference>
<dbReference type="InterPro" id="IPR033138">
    <property type="entry name" value="Cu_oxidase_CS"/>
</dbReference>
<comment type="function">
    <text evidence="2 13">Lignin degradation and detoxification of lignin-derived products.</text>
</comment>
<comment type="catalytic activity">
    <reaction evidence="1 13">
        <text>4 hydroquinone + O2 = 4 benzosemiquinone + 2 H2O</text>
        <dbReference type="Rhea" id="RHEA:11276"/>
        <dbReference type="ChEBI" id="CHEBI:15377"/>
        <dbReference type="ChEBI" id="CHEBI:15379"/>
        <dbReference type="ChEBI" id="CHEBI:17594"/>
        <dbReference type="ChEBI" id="CHEBI:17977"/>
        <dbReference type="EC" id="1.10.3.2"/>
    </reaction>
</comment>
<feature type="signal peptide" evidence="14">
    <location>
        <begin position="1"/>
        <end position="40"/>
    </location>
</feature>
<reference evidence="18 19" key="1">
    <citation type="journal article" date="2009" name="Nature">
        <title>The Sorghum bicolor genome and the diversification of grasses.</title>
        <authorList>
            <person name="Paterson A.H."/>
            <person name="Bowers J.E."/>
            <person name="Bruggmann R."/>
            <person name="Dubchak I."/>
            <person name="Grimwood J."/>
            <person name="Gundlach H."/>
            <person name="Haberer G."/>
            <person name="Hellsten U."/>
            <person name="Mitros T."/>
            <person name="Poliakov A."/>
            <person name="Schmutz J."/>
            <person name="Spannagl M."/>
            <person name="Tang H."/>
            <person name="Wang X."/>
            <person name="Wicker T."/>
            <person name="Bharti A.K."/>
            <person name="Chapman J."/>
            <person name="Feltus F.A."/>
            <person name="Gowik U."/>
            <person name="Grigoriev I.V."/>
            <person name="Lyons E."/>
            <person name="Maher C.A."/>
            <person name="Martis M."/>
            <person name="Narechania A."/>
            <person name="Otillar R.P."/>
            <person name="Penning B.W."/>
            <person name="Salamov A.A."/>
            <person name="Wang Y."/>
            <person name="Zhang L."/>
            <person name="Carpita N.C."/>
            <person name="Freeling M."/>
            <person name="Gingle A.R."/>
            <person name="Hash C.T."/>
            <person name="Keller B."/>
            <person name="Klein P."/>
            <person name="Kresovich S."/>
            <person name="McCann M.C."/>
            <person name="Ming R."/>
            <person name="Peterson D.G."/>
            <person name="Mehboob-ur-Rahman"/>
            <person name="Ware D."/>
            <person name="Westhoff P."/>
            <person name="Mayer K.F."/>
            <person name="Messing J."/>
            <person name="Rokhsar D.S."/>
        </authorList>
    </citation>
    <scope>NUCLEOTIDE SEQUENCE [LARGE SCALE GENOMIC DNA]</scope>
    <source>
        <strain evidence="19">cv. BTx623</strain>
    </source>
</reference>
<dbReference type="Pfam" id="PF00394">
    <property type="entry name" value="Cu-oxidase"/>
    <property type="match status" value="1"/>
</dbReference>
<evidence type="ECO:0000256" key="11">
    <source>
        <dbReference type="ARBA" id="ARBA00023008"/>
    </source>
</evidence>
<dbReference type="NCBIfam" id="TIGR03389">
    <property type="entry name" value="laccase"/>
    <property type="match status" value="1"/>
</dbReference>
<dbReference type="CDD" id="cd13849">
    <property type="entry name" value="CuRO_1_LCC_plant"/>
    <property type="match status" value="1"/>
</dbReference>
<dbReference type="PANTHER" id="PTHR11709">
    <property type="entry name" value="MULTI-COPPER OXIDASE"/>
    <property type="match status" value="1"/>
</dbReference>
<feature type="chain" id="PRO_5008269019" description="Laccase" evidence="14">
    <location>
        <begin position="41"/>
        <end position="603"/>
    </location>
</feature>
<dbReference type="InterPro" id="IPR002355">
    <property type="entry name" value="Cu_oxidase_Cu_BS"/>
</dbReference>
<evidence type="ECO:0000259" key="17">
    <source>
        <dbReference type="Pfam" id="PF07732"/>
    </source>
</evidence>
<dbReference type="InterPro" id="IPR045087">
    <property type="entry name" value="Cu-oxidase_fam"/>
</dbReference>
<dbReference type="OMA" id="NITIHWN"/>
<protein>
    <recommendedName>
        <fullName evidence="5 13">Laccase</fullName>
        <ecNumber evidence="5 13">1.10.3.2</ecNumber>
    </recommendedName>
    <alternativeName>
        <fullName evidence="13">Benzenediol:oxygen oxidoreductase</fullName>
    </alternativeName>
    <alternativeName>
        <fullName evidence="13">Diphenol oxidase</fullName>
    </alternativeName>
    <alternativeName>
        <fullName evidence="13">Urishiol oxidase</fullName>
    </alternativeName>
</protein>
<sequence length="603" mass="67498">MPLRQRPTMGGVAKMPAAGLCWLMLGVLLAIGVAASPAQASRNTHYDVIKETKVTRLCHEKIILAVNRQFPGPTIYARKGDAVVVNVYNHQWRSENLNLEYSFGSKNITLHWHDVDQPRNPWSDGPEYITQCPIQPGANFTYHINFTEEEGTLWWHAHSDFDRATVHGAVVIHPKHGSAYPYPKPHREVPIILGEWWNIDVEQVLLEAQRTGGDVNISDANTINSQPDNFVPCSKNDTYRMLMEHGKTYLLQIINAGLTNDMFFAVAGHHLTVVGTDGHYLKPFTVDHIMISSGQTMNVLLEANRATNGSSDNSRYYMAARPYFTNKGPLVDDKNTTTILEYMDVPASRSAGPPDSLDLPAINDTAAATAYTAQLRSLATKEHQIDMPTEVDEHMLVTISVNTLSLRTNKTCKGPRGDRLSASLNNVSFVAPTVDILDAYYNSISDVYEPNFPDRPHFFFNFTDPNSPKELQLTKRGTKVKVVEYGTVVEVVFQDTSILGAESHPMHLHGFSFYVVGRGFGNFDKDKDLAMYNLVDPPYQNTVTVPAGGWAAIRFRAANPGVWFMHCHFDRHTVWGMDTVFIVKNGKTPKSQMMPRPPHMPKC</sequence>
<dbReference type="InParanoid" id="A0A194YSN6"/>
<dbReference type="CDD" id="cd13875">
    <property type="entry name" value="CuRO_2_LCC_plant"/>
    <property type="match status" value="1"/>
</dbReference>
<dbReference type="SUPFAM" id="SSF49503">
    <property type="entry name" value="Cupredoxins"/>
    <property type="match status" value="3"/>
</dbReference>
<keyword evidence="6 13" id="KW-0052">Apoplast</keyword>
<feature type="domain" description="Plastocyanin-like" evidence="15">
    <location>
        <begin position="188"/>
        <end position="342"/>
    </location>
</feature>
<evidence type="ECO:0000256" key="7">
    <source>
        <dbReference type="ARBA" id="ARBA00022525"/>
    </source>
</evidence>
<dbReference type="InterPro" id="IPR034289">
    <property type="entry name" value="CuRO_3_LCC"/>
</dbReference>